<dbReference type="EMBL" id="BNJK01000001">
    <property type="protein sequence ID" value="GHO90213.1"/>
    <property type="molecule type" value="Genomic_DNA"/>
</dbReference>
<keyword evidence="4" id="KW-1185">Reference proteome</keyword>
<accession>A0A8J3IAV5</accession>
<evidence type="ECO:0000313" key="4">
    <source>
        <dbReference type="Proteomes" id="UP000597444"/>
    </source>
</evidence>
<evidence type="ECO:0000256" key="1">
    <source>
        <dbReference type="SAM" id="MobiDB-lite"/>
    </source>
</evidence>
<comment type="caution">
    <text evidence="3">The sequence shown here is derived from an EMBL/GenBank/DDBJ whole genome shotgun (WGS) entry which is preliminary data.</text>
</comment>
<dbReference type="RefSeq" id="WP_220201192.1">
    <property type="nucleotide sequence ID" value="NZ_BNJK01000001.1"/>
</dbReference>
<feature type="compositionally biased region" description="Polar residues" evidence="1">
    <location>
        <begin position="53"/>
        <end position="66"/>
    </location>
</feature>
<feature type="region of interest" description="Disordered" evidence="1">
    <location>
        <begin position="48"/>
        <end position="69"/>
    </location>
</feature>
<reference evidence="3" key="1">
    <citation type="submission" date="2020-10" db="EMBL/GenBank/DDBJ databases">
        <title>Taxonomic study of unclassified bacteria belonging to the class Ktedonobacteria.</title>
        <authorList>
            <person name="Yabe S."/>
            <person name="Wang C.M."/>
            <person name="Zheng Y."/>
            <person name="Sakai Y."/>
            <person name="Cavaletti L."/>
            <person name="Monciardini P."/>
            <person name="Donadio S."/>
        </authorList>
    </citation>
    <scope>NUCLEOTIDE SEQUENCE</scope>
    <source>
        <strain evidence="3">ID150040</strain>
    </source>
</reference>
<proteinExistence type="predicted"/>
<feature type="signal peptide" evidence="2">
    <location>
        <begin position="1"/>
        <end position="38"/>
    </location>
</feature>
<keyword evidence="2" id="KW-0732">Signal</keyword>
<feature type="chain" id="PRO_5035297238" evidence="2">
    <location>
        <begin position="39"/>
        <end position="156"/>
    </location>
</feature>
<name>A0A8J3IAV5_9CHLR</name>
<dbReference type="Proteomes" id="UP000597444">
    <property type="component" value="Unassembled WGS sequence"/>
</dbReference>
<organism evidence="3 4">
    <name type="scientific">Reticulibacter mediterranei</name>
    <dbReference type="NCBI Taxonomy" id="2778369"/>
    <lineage>
        <taxon>Bacteria</taxon>
        <taxon>Bacillati</taxon>
        <taxon>Chloroflexota</taxon>
        <taxon>Ktedonobacteria</taxon>
        <taxon>Ktedonobacterales</taxon>
        <taxon>Reticulibacteraceae</taxon>
        <taxon>Reticulibacter</taxon>
    </lineage>
</organism>
<feature type="region of interest" description="Disordered" evidence="1">
    <location>
        <begin position="137"/>
        <end position="156"/>
    </location>
</feature>
<evidence type="ECO:0000313" key="3">
    <source>
        <dbReference type="EMBL" id="GHO90213.1"/>
    </source>
</evidence>
<gene>
    <name evidence="3" type="ORF">KSF_002610</name>
</gene>
<sequence length="156" mass="16030">MDNIRRIHVPRLWLISGFLTLLLVLAAFLLLPTSSTQAASVQGCKDKGATESVKGSKTTQDCTTQGAKGPKTTVICTTGGAKGKDINGPVTIGTNAQTQSASSKDKGCTCAVQAATGKDTKGKITTGQGCNCTTTAEKDNKKGKTTATCTVGKKHP</sequence>
<evidence type="ECO:0000256" key="2">
    <source>
        <dbReference type="SAM" id="SignalP"/>
    </source>
</evidence>
<protein>
    <submittedName>
        <fullName evidence="3">Uncharacterized protein</fullName>
    </submittedName>
</protein>
<dbReference type="AlphaFoldDB" id="A0A8J3IAV5"/>